<proteinExistence type="predicted"/>
<evidence type="ECO:0000313" key="6">
    <source>
        <dbReference type="Proteomes" id="UP001227386"/>
    </source>
</evidence>
<dbReference type="EMBL" id="CP123771">
    <property type="protein sequence ID" value="WGO91305.1"/>
    <property type="molecule type" value="Genomic_DNA"/>
</dbReference>
<dbReference type="SUPFAM" id="SSF53850">
    <property type="entry name" value="Periplasmic binding protein-like II"/>
    <property type="match status" value="1"/>
</dbReference>
<sequence length="257" mass="28876">MALALNRFLIFGILVLLAACGSPPSVAAETALRIVTEELPPYNMTQNGRVTGMATEVVQAVFKEAGVESPPIQPMPWARAYELALNESNVLIYSIVRTPARESLFQWIGAIAPTQWYIYSLAVRPVKLNSLADAHGHQIATVNQDVGEQYLISKGFRIGEELQSSTKYEHNYRKLKVDHVELWISNELNALYLTRQNGEDPEKVLIRSLPLPELSNAEGFYMAFSRKTPTETVDKFRTGLEAIRRNGVFDAIVRKWL</sequence>
<evidence type="ECO:0000313" key="3">
    <source>
        <dbReference type="EMBL" id="QBZ90351.1"/>
    </source>
</evidence>
<dbReference type="OrthoDB" id="8587856at2"/>
<dbReference type="KEGG" id="pvk:EPZ47_17065"/>
<accession>A0A4P7PI45</accession>
<dbReference type="RefSeq" id="WP_135845875.1">
    <property type="nucleotide sequence ID" value="NZ_CP035088.1"/>
</dbReference>
<evidence type="ECO:0000313" key="4">
    <source>
        <dbReference type="EMBL" id="WGO91305.1"/>
    </source>
</evidence>
<keyword evidence="1" id="KW-0732">Signal</keyword>
<dbReference type="AlphaFoldDB" id="A0A4P7PI45"/>
<dbReference type="EMBL" id="CP035088">
    <property type="protein sequence ID" value="QBZ90351.1"/>
    <property type="molecule type" value="Genomic_DNA"/>
</dbReference>
<reference evidence="3" key="3">
    <citation type="submission" date="2019-01" db="EMBL/GenBank/DDBJ databases">
        <authorList>
            <person name="Zhang L."/>
        </authorList>
    </citation>
    <scope>NUCLEOTIDE SEQUENCE</scope>
    <source>
        <strain evidence="3">11K1</strain>
    </source>
</reference>
<reference evidence="4 6" key="1">
    <citation type="journal article" date="2012" name="Appl. Soil Ecol.">
        <title>Isolation and characterization of new plant growth-promoting bacterial endophytes.</title>
        <authorList>
            <person name="Rashid S."/>
            <person name="Charles T.C."/>
            <person name="Glick B.R."/>
        </authorList>
    </citation>
    <scope>NUCLEOTIDE SEQUENCE [LARGE SCALE GENOMIC DNA]</scope>
    <source>
        <strain evidence="4 6">YsS1</strain>
    </source>
</reference>
<dbReference type="SMART" id="SM00062">
    <property type="entry name" value="PBPb"/>
    <property type="match status" value="1"/>
</dbReference>
<dbReference type="InterPro" id="IPR001638">
    <property type="entry name" value="Solute-binding_3/MltF_N"/>
</dbReference>
<dbReference type="Pfam" id="PF00497">
    <property type="entry name" value="SBP_bac_3"/>
    <property type="match status" value="1"/>
</dbReference>
<feature type="signal peptide" evidence="1">
    <location>
        <begin position="1"/>
        <end position="27"/>
    </location>
</feature>
<reference evidence="4" key="4">
    <citation type="submission" date="2023-04" db="EMBL/GenBank/DDBJ databases">
        <authorList>
            <person name="Charles T.C."/>
            <person name="Cheng J."/>
            <person name="Lynch M."/>
            <person name="Van Dyk A."/>
        </authorList>
    </citation>
    <scope>NUCLEOTIDE SEQUENCE</scope>
    <source>
        <strain evidence="4">YsS1</strain>
    </source>
</reference>
<dbReference type="Proteomes" id="UP001227386">
    <property type="component" value="Chromosome"/>
</dbReference>
<name>A0A4P7PI45_9PSED</name>
<dbReference type="PROSITE" id="PS51257">
    <property type="entry name" value="PROKAR_LIPOPROTEIN"/>
    <property type="match status" value="1"/>
</dbReference>
<reference evidence="3 5" key="2">
    <citation type="journal article" date="2019" name="Front. Microbiol.">
        <title>In silico and Genetic Analyses of Cyclic Lipopeptide Synthetic Gene Clusters in Pseudomonas sp. 11K1.</title>
        <authorList>
            <person name="Zhao H."/>
            <person name="Liu Y.P."/>
            <person name="Zhang L.Q."/>
        </authorList>
    </citation>
    <scope>NUCLEOTIDE SEQUENCE [LARGE SCALE GENOMIC DNA]</scope>
    <source>
        <strain evidence="3 5">11K1</strain>
    </source>
</reference>
<protein>
    <submittedName>
        <fullName evidence="3">Transporter substrate-binding domain-containing protein</fullName>
    </submittedName>
</protein>
<evidence type="ECO:0000256" key="1">
    <source>
        <dbReference type="SAM" id="SignalP"/>
    </source>
</evidence>
<dbReference type="Proteomes" id="UP000296468">
    <property type="component" value="Chromosome"/>
</dbReference>
<evidence type="ECO:0000259" key="2">
    <source>
        <dbReference type="SMART" id="SM00062"/>
    </source>
</evidence>
<feature type="chain" id="PRO_5020373532" evidence="1">
    <location>
        <begin position="28"/>
        <end position="257"/>
    </location>
</feature>
<gene>
    <name evidence="3" type="ORF">EPZ47_17065</name>
    <name evidence="4" type="ORF">QCD61_16425</name>
</gene>
<feature type="domain" description="Solute-binding protein family 3/N-terminal" evidence="2">
    <location>
        <begin position="31"/>
        <end position="257"/>
    </location>
</feature>
<dbReference type="PANTHER" id="PTHR38834">
    <property type="entry name" value="PERIPLASMIC SUBSTRATE BINDING PROTEIN FAMILY 3"/>
    <property type="match status" value="1"/>
</dbReference>
<organism evidence="3 5">
    <name type="scientific">Pseudomonas viciae</name>
    <dbReference type="NCBI Taxonomy" id="2505979"/>
    <lineage>
        <taxon>Bacteria</taxon>
        <taxon>Pseudomonadati</taxon>
        <taxon>Pseudomonadota</taxon>
        <taxon>Gammaproteobacteria</taxon>
        <taxon>Pseudomonadales</taxon>
        <taxon>Pseudomonadaceae</taxon>
        <taxon>Pseudomonas</taxon>
    </lineage>
</organism>
<keyword evidence="6" id="KW-1185">Reference proteome</keyword>
<dbReference type="PANTHER" id="PTHR38834:SF3">
    <property type="entry name" value="SOLUTE-BINDING PROTEIN FAMILY 3_N-TERMINAL DOMAIN-CONTAINING PROTEIN"/>
    <property type="match status" value="1"/>
</dbReference>
<dbReference type="Gene3D" id="3.40.190.10">
    <property type="entry name" value="Periplasmic binding protein-like II"/>
    <property type="match status" value="2"/>
</dbReference>
<evidence type="ECO:0000313" key="5">
    <source>
        <dbReference type="Proteomes" id="UP000296468"/>
    </source>
</evidence>